<dbReference type="EMBL" id="BOMG01000120">
    <property type="protein sequence ID" value="GID61147.1"/>
    <property type="molecule type" value="Genomic_DNA"/>
</dbReference>
<accession>A0ABQ3XRY3</accession>
<evidence type="ECO:0000313" key="1">
    <source>
        <dbReference type="EMBL" id="GID61147.1"/>
    </source>
</evidence>
<gene>
    <name evidence="1" type="ORF">Aco03nite_095510</name>
</gene>
<dbReference type="Proteomes" id="UP000612282">
    <property type="component" value="Unassembled WGS sequence"/>
</dbReference>
<proteinExistence type="predicted"/>
<dbReference type="InterPro" id="IPR016024">
    <property type="entry name" value="ARM-type_fold"/>
</dbReference>
<comment type="caution">
    <text evidence="1">The sequence shown here is derived from an EMBL/GenBank/DDBJ whole genome shotgun (WGS) entry which is preliminary data.</text>
</comment>
<name>A0ABQ3XRY3_9ACTN</name>
<evidence type="ECO:0000313" key="2">
    <source>
        <dbReference type="Proteomes" id="UP000612282"/>
    </source>
</evidence>
<dbReference type="Gene3D" id="1.25.10.10">
    <property type="entry name" value="Leucine-rich Repeat Variant"/>
    <property type="match status" value="1"/>
</dbReference>
<protein>
    <recommendedName>
        <fullName evidence="3">PBS lyase HEAT domain protein repeat-containing protein</fullName>
    </recommendedName>
</protein>
<organism evidence="1 2">
    <name type="scientific">Actinoplanes couchii</name>
    <dbReference type="NCBI Taxonomy" id="403638"/>
    <lineage>
        <taxon>Bacteria</taxon>
        <taxon>Bacillati</taxon>
        <taxon>Actinomycetota</taxon>
        <taxon>Actinomycetes</taxon>
        <taxon>Micromonosporales</taxon>
        <taxon>Micromonosporaceae</taxon>
        <taxon>Actinoplanes</taxon>
    </lineage>
</organism>
<evidence type="ECO:0008006" key="3">
    <source>
        <dbReference type="Google" id="ProtNLM"/>
    </source>
</evidence>
<dbReference type="RefSeq" id="WP_203808844.1">
    <property type="nucleotide sequence ID" value="NZ_BAAAQE010000050.1"/>
</dbReference>
<dbReference type="InterPro" id="IPR011989">
    <property type="entry name" value="ARM-like"/>
</dbReference>
<keyword evidence="2" id="KW-1185">Reference proteome</keyword>
<dbReference type="SUPFAM" id="SSF48371">
    <property type="entry name" value="ARM repeat"/>
    <property type="match status" value="2"/>
</dbReference>
<reference evidence="1 2" key="1">
    <citation type="submission" date="2021-01" db="EMBL/GenBank/DDBJ databases">
        <title>Whole genome shotgun sequence of Actinoplanes couchii NBRC 106145.</title>
        <authorList>
            <person name="Komaki H."/>
            <person name="Tamura T."/>
        </authorList>
    </citation>
    <scope>NUCLEOTIDE SEQUENCE [LARGE SCALE GENOMIC DNA]</scope>
    <source>
        <strain evidence="1 2">NBRC 106145</strain>
    </source>
</reference>
<sequence>MLSDELDHVPYPDRIPALLNLLRERDDPAGRIAEMAAGGPYDRYLAVVAAAASGLRHVVVEALHDPDFSVRSEAVRQAMRQGWADAGELLADAPPVLRRLIVRELRRRPGSGDPLIDMIRERHGDQEAAALLPACTADTVARLLPYVKGSWKALARRHSTVVLTWADDRLTAGDDWSRVLDAVQACTAAKPEMVLDLLERHAPEVLPDVDTEPLARRSPDRLAALLIARGKDGTSFNQCGLHVLRHLMGLGTDRLAGLHVLNFEFLELLAPQRRAEVYAAAPGKDIPWEGHVELLPEPLRTREVRRVLALVAADEQATRLWRRYRPAAEVLPEIAEQARDRDPSTRGDAYAAMIRVAVREPAALPDVMDRLLRARNEREKVRGQMLGELKALIPHLTPEVVPTLTAITDAAIEAPDVSIRYRDTLPELAWQALAMVRGRDLTGWALGMIARVPIPWYLETPLRTGQEHLVTAALSTRISADVQELFALVGLLETRARHVPEIQELLRRATTPTTAADVRERAATMWLDDPATRAERAAALVRADPAAALLAPVWREITGYSTTLLDPSLAGPPTHVRRWTPRQQRAYAETVAAVAADDERTQRARTAAVKHLARVPVTGRELLTRFLDGPEVPLVEAALTALSWTDRPGEALPVLLGHAGGDRARVALPAAARAARFVGAADLPDLLRGVLFDPAAKVTSRKAAVRLLARYGPPEFPRTLTELWRTPGTHPDVRAAVVTAMPRLSPPAWEVDTEAAGPGTPAETLALLDLLHTGAQEDLDEPGRRRLAALVTAACTDPDAQVRRRAYALLGTWMPWSPQAPGLAVAALADPEPRGLYGLPLSLVGALLDGPGADVLQPLLDGYAARDAADTGPSTGKQDRLARRRTGEILGAVALWARANPGADREPARRLARHLATRPGFRGEGAELLIALDGPTPEVADLLAGHTVLTAEIAAGITGRQPDTTPAAARELADRGDLTGGLLALGLVTAGGKYGYWSDPWVEEMNHLRRHPHPEVAEAALRRPMTR</sequence>